<organism evidence="1 2">
    <name type="scientific">Hylemonella gracilis ATCC 19624</name>
    <dbReference type="NCBI Taxonomy" id="887062"/>
    <lineage>
        <taxon>Bacteria</taxon>
        <taxon>Pseudomonadati</taxon>
        <taxon>Pseudomonadota</taxon>
        <taxon>Betaproteobacteria</taxon>
        <taxon>Burkholderiales</taxon>
        <taxon>Comamonadaceae</taxon>
        <taxon>Hylemonella</taxon>
    </lineage>
</organism>
<protein>
    <submittedName>
        <fullName evidence="1">Uncharacterized protein</fullName>
    </submittedName>
</protein>
<name>F3KPR5_9BURK</name>
<accession>F3KPR5</accession>
<dbReference type="RefSeq" id="WP_006296400.1">
    <property type="nucleotide sequence ID" value="NZ_AEGR01000028.1"/>
</dbReference>
<dbReference type="EMBL" id="AEGR01000028">
    <property type="protein sequence ID" value="EGI78230.1"/>
    <property type="molecule type" value="Genomic_DNA"/>
</dbReference>
<dbReference type="PANTHER" id="PTHR42782">
    <property type="entry name" value="SI:CH73-314G15.3"/>
    <property type="match status" value="1"/>
</dbReference>
<feature type="non-terminal residue" evidence="1">
    <location>
        <position position="81"/>
    </location>
</feature>
<dbReference type="Proteomes" id="UP000016368">
    <property type="component" value="Unassembled WGS sequence"/>
</dbReference>
<dbReference type="AlphaFoldDB" id="F3KPR5"/>
<reference evidence="1 2" key="1">
    <citation type="journal article" date="2011" name="EMBO J.">
        <title>Structural diversity of bacterial flagellar motors.</title>
        <authorList>
            <person name="Chen S."/>
            <person name="Beeby M."/>
            <person name="Murphy G.E."/>
            <person name="Leadbetter J.R."/>
            <person name="Hendrixson D.R."/>
            <person name="Briegel A."/>
            <person name="Li Z."/>
            <person name="Shi J."/>
            <person name="Tocheva E.I."/>
            <person name="Muller A."/>
            <person name="Dobro M.J."/>
            <person name="Jensen G.J."/>
        </authorList>
    </citation>
    <scope>NUCLEOTIDE SEQUENCE [LARGE SCALE GENOMIC DNA]</scope>
    <source>
        <strain evidence="1 2">ATCC 19624</strain>
    </source>
</reference>
<sequence length="81" mass="8822">MAERIRDDLLARVALVPSTLQARGLDASPALKAKLVSIGNARGDEILDLILREEIGHVVTGNRWSAWACAQRGLDPVRTYA</sequence>
<evidence type="ECO:0000313" key="1">
    <source>
        <dbReference type="EMBL" id="EGI78230.1"/>
    </source>
</evidence>
<proteinExistence type="predicted"/>
<keyword evidence="2" id="KW-1185">Reference proteome</keyword>
<dbReference type="PANTHER" id="PTHR42782:SF4">
    <property type="entry name" value="DUF455 DOMAIN-CONTAINING PROTEIN"/>
    <property type="match status" value="1"/>
</dbReference>
<evidence type="ECO:0000313" key="2">
    <source>
        <dbReference type="Proteomes" id="UP000016368"/>
    </source>
</evidence>
<dbReference type="InterPro" id="IPR007402">
    <property type="entry name" value="DUF455"/>
</dbReference>
<dbReference type="eggNOG" id="COG2833">
    <property type="taxonomic scope" value="Bacteria"/>
</dbReference>
<dbReference type="Pfam" id="PF04305">
    <property type="entry name" value="DUF455"/>
    <property type="match status" value="1"/>
</dbReference>
<gene>
    <name evidence="1" type="ORF">HGR_02133</name>
</gene>
<comment type="caution">
    <text evidence="1">The sequence shown here is derived from an EMBL/GenBank/DDBJ whole genome shotgun (WGS) entry which is preliminary data.</text>
</comment>